<evidence type="ECO:0000259" key="3">
    <source>
        <dbReference type="PROSITE" id="PS50887"/>
    </source>
</evidence>
<dbReference type="OrthoDB" id="5620448at2"/>
<dbReference type="GO" id="GO:0052621">
    <property type="term" value="F:diguanylate cyclase activity"/>
    <property type="evidence" value="ECO:0007669"/>
    <property type="project" value="UniProtKB-EC"/>
</dbReference>
<sequence>MPPQKDDLAHWWNRSPDGQLVIDEGGHVLAINRTLADWFGHRAETLVDRPASRLFTPSARVIYLGLLDFRLANQGHADEIHLELDMAEAAPLPVMCSARSLAYQGARLTLLALTPIPRKHRLERELLEARQATERALREKDAIIAELETLGTLLEGRRAELARLDRTLDRRATTDPLTGLPNRRRLDDTLELLFAAAERHKAASAFTLVRLHIDHFATHSERHGRAHGDRVLETLAGLLRATLRLDDLAARVGDAEFVLLMPHTGPTAARPALERLCRAVERHPWSPAPVTLSIGLAGYRPGDTAASLYQRADQALDAARHAGRNRVCE</sequence>
<dbReference type="InterPro" id="IPR050469">
    <property type="entry name" value="Diguanylate_Cyclase"/>
</dbReference>
<dbReference type="SUPFAM" id="SSF55785">
    <property type="entry name" value="PYP-like sensor domain (PAS domain)"/>
    <property type="match status" value="1"/>
</dbReference>
<dbReference type="SMART" id="SM00267">
    <property type="entry name" value="GGDEF"/>
    <property type="match status" value="1"/>
</dbReference>
<dbReference type="InterPro" id="IPR043128">
    <property type="entry name" value="Rev_trsase/Diguanyl_cyclase"/>
</dbReference>
<dbReference type="EC" id="2.7.7.65" evidence="1"/>
<dbReference type="GO" id="GO:1902201">
    <property type="term" value="P:negative regulation of bacterial-type flagellum-dependent cell motility"/>
    <property type="evidence" value="ECO:0007669"/>
    <property type="project" value="TreeGrafter"/>
</dbReference>
<dbReference type="InterPro" id="IPR029787">
    <property type="entry name" value="Nucleotide_cyclase"/>
</dbReference>
<accession>A0A2N7TGF3</accession>
<gene>
    <name evidence="4" type="ORF">C1H66_20335</name>
</gene>
<dbReference type="Gene3D" id="3.30.450.20">
    <property type="entry name" value="PAS domain"/>
    <property type="match status" value="1"/>
</dbReference>
<dbReference type="AlphaFoldDB" id="A0A2N7TGF3"/>
<dbReference type="Pfam" id="PF00990">
    <property type="entry name" value="GGDEF"/>
    <property type="match status" value="1"/>
</dbReference>
<organism evidence="4 5">
    <name type="scientific">Halomonas heilongjiangensis</name>
    <dbReference type="NCBI Taxonomy" id="1387883"/>
    <lineage>
        <taxon>Bacteria</taxon>
        <taxon>Pseudomonadati</taxon>
        <taxon>Pseudomonadota</taxon>
        <taxon>Gammaproteobacteria</taxon>
        <taxon>Oceanospirillales</taxon>
        <taxon>Halomonadaceae</taxon>
        <taxon>Halomonas</taxon>
    </lineage>
</organism>
<dbReference type="CDD" id="cd01949">
    <property type="entry name" value="GGDEF"/>
    <property type="match status" value="1"/>
</dbReference>
<dbReference type="EMBL" id="PNRE01000097">
    <property type="protein sequence ID" value="PMR67262.1"/>
    <property type="molecule type" value="Genomic_DNA"/>
</dbReference>
<comment type="caution">
    <text evidence="4">The sequence shown here is derived from an EMBL/GenBank/DDBJ whole genome shotgun (WGS) entry which is preliminary data.</text>
</comment>
<dbReference type="InterPro" id="IPR000014">
    <property type="entry name" value="PAS"/>
</dbReference>
<dbReference type="Pfam" id="PF08448">
    <property type="entry name" value="PAS_4"/>
    <property type="match status" value="1"/>
</dbReference>
<dbReference type="PANTHER" id="PTHR45138">
    <property type="entry name" value="REGULATORY COMPONENTS OF SENSORY TRANSDUCTION SYSTEM"/>
    <property type="match status" value="1"/>
</dbReference>
<dbReference type="InterPro" id="IPR000160">
    <property type="entry name" value="GGDEF_dom"/>
</dbReference>
<feature type="domain" description="GGDEF" evidence="3">
    <location>
        <begin position="204"/>
        <end position="329"/>
    </location>
</feature>
<comment type="catalytic activity">
    <reaction evidence="2">
        <text>2 GTP = 3',3'-c-di-GMP + 2 diphosphate</text>
        <dbReference type="Rhea" id="RHEA:24898"/>
        <dbReference type="ChEBI" id="CHEBI:33019"/>
        <dbReference type="ChEBI" id="CHEBI:37565"/>
        <dbReference type="ChEBI" id="CHEBI:58805"/>
        <dbReference type="EC" id="2.7.7.65"/>
    </reaction>
</comment>
<dbReference type="InterPro" id="IPR013656">
    <property type="entry name" value="PAS_4"/>
</dbReference>
<dbReference type="InterPro" id="IPR035965">
    <property type="entry name" value="PAS-like_dom_sf"/>
</dbReference>
<dbReference type="PANTHER" id="PTHR45138:SF9">
    <property type="entry name" value="DIGUANYLATE CYCLASE DGCM-RELATED"/>
    <property type="match status" value="1"/>
</dbReference>
<dbReference type="RefSeq" id="WP_102629696.1">
    <property type="nucleotide sequence ID" value="NZ_PDOH01000023.1"/>
</dbReference>
<evidence type="ECO:0000256" key="1">
    <source>
        <dbReference type="ARBA" id="ARBA00012528"/>
    </source>
</evidence>
<protein>
    <recommendedName>
        <fullName evidence="1">diguanylate cyclase</fullName>
        <ecNumber evidence="1">2.7.7.65</ecNumber>
    </recommendedName>
</protein>
<evidence type="ECO:0000256" key="2">
    <source>
        <dbReference type="ARBA" id="ARBA00034247"/>
    </source>
</evidence>
<dbReference type="NCBIfam" id="TIGR00229">
    <property type="entry name" value="sensory_box"/>
    <property type="match status" value="1"/>
</dbReference>
<evidence type="ECO:0000313" key="5">
    <source>
        <dbReference type="Proteomes" id="UP000235346"/>
    </source>
</evidence>
<dbReference type="NCBIfam" id="TIGR00254">
    <property type="entry name" value="GGDEF"/>
    <property type="match status" value="1"/>
</dbReference>
<dbReference type="Proteomes" id="UP000235346">
    <property type="component" value="Unassembled WGS sequence"/>
</dbReference>
<keyword evidence="5" id="KW-1185">Reference proteome</keyword>
<dbReference type="PROSITE" id="PS50887">
    <property type="entry name" value="GGDEF"/>
    <property type="match status" value="1"/>
</dbReference>
<evidence type="ECO:0000313" key="4">
    <source>
        <dbReference type="EMBL" id="PMR67262.1"/>
    </source>
</evidence>
<dbReference type="GO" id="GO:0043709">
    <property type="term" value="P:cell adhesion involved in single-species biofilm formation"/>
    <property type="evidence" value="ECO:0007669"/>
    <property type="project" value="TreeGrafter"/>
</dbReference>
<name>A0A2N7TGF3_9GAMM</name>
<reference evidence="4 5" key="1">
    <citation type="submission" date="2018-01" db="EMBL/GenBank/DDBJ databases">
        <title>Halomonas endophytica sp. nov., isolated from storage liquid in the stems of Populus euphratica.</title>
        <authorList>
            <person name="Chen C."/>
        </authorList>
    </citation>
    <scope>NUCLEOTIDE SEQUENCE [LARGE SCALE GENOMIC DNA]</scope>
    <source>
        <strain evidence="4 5">DSM 26881</strain>
    </source>
</reference>
<dbReference type="Gene3D" id="3.30.70.270">
    <property type="match status" value="1"/>
</dbReference>
<dbReference type="GO" id="GO:0005886">
    <property type="term" value="C:plasma membrane"/>
    <property type="evidence" value="ECO:0007669"/>
    <property type="project" value="TreeGrafter"/>
</dbReference>
<dbReference type="SUPFAM" id="SSF55073">
    <property type="entry name" value="Nucleotide cyclase"/>
    <property type="match status" value="1"/>
</dbReference>
<proteinExistence type="predicted"/>